<dbReference type="OrthoDB" id="550309at2759"/>
<dbReference type="Pfam" id="PF08711">
    <property type="entry name" value="Med26"/>
    <property type="match status" value="1"/>
</dbReference>
<feature type="compositionally biased region" description="Low complexity" evidence="3">
    <location>
        <begin position="372"/>
        <end position="382"/>
    </location>
</feature>
<feature type="region of interest" description="Disordered" evidence="3">
    <location>
        <begin position="293"/>
        <end position="339"/>
    </location>
</feature>
<evidence type="ECO:0000259" key="4">
    <source>
        <dbReference type="PROSITE" id="PS51319"/>
    </source>
</evidence>
<evidence type="ECO:0000256" key="3">
    <source>
        <dbReference type="SAM" id="MobiDB-lite"/>
    </source>
</evidence>
<comment type="caution">
    <text evidence="5">The sequence shown here is derived from an EMBL/GenBank/DDBJ whole genome shotgun (WGS) entry which is preliminary data.</text>
</comment>
<feature type="compositionally biased region" description="Basic and acidic residues" evidence="3">
    <location>
        <begin position="389"/>
        <end position="401"/>
    </location>
</feature>
<sequence>MMTPSVQVPSTSIPSTASSIDQLKQELQNAVFNADCESALRVVDEMAKICINRELLESTRVGALVNELRKKTGEEWPVFNKKCRALIKSWQRIAEVARPSSSCNSSSNNATPNLVSPATFSRKVTPCTPRNRLCTSTGLPGNKSATVSPATSSYAPSSKKEQISPLSAANANHLHKSQSVGVELLLRGEDYQGSASAKSSPALQQRNGKRKPDNISPATSVAANTPIKRTKTAVGSLVSPATPSSVSDARKAVQSTSELVAQLSMGLPQHMNIDSTIRQHEERVKREHLDEEYAMQLSSNPPGSPYVQPERKKRKYERKQKLAEQPPSTAAPAGEERRGGLILRFSRSSKGDSSPVIIKSEINNSREATPLSSVSPSAVAAPESNHVNGDVKKASPKTHVEDSEDVTTMKASPEVDGVDWMAQLPSLDELRQQAEQEKKRKEEAKRKIASNKVYLMKVHSRDVLALPYLESTGGDPDFIRFKYPNSSQFIFDDIGQGSKD</sequence>
<dbReference type="SUPFAM" id="SSF47676">
    <property type="entry name" value="Conserved domain common to transcription factors TFIIS, elongin A, CRSP70"/>
    <property type="match status" value="1"/>
</dbReference>
<dbReference type="STRING" id="2018661.A0A2A2LRE8"/>
<dbReference type="EMBL" id="LIAE01006491">
    <property type="protein sequence ID" value="PAV88804.1"/>
    <property type="molecule type" value="Genomic_DNA"/>
</dbReference>
<feature type="compositionally biased region" description="Polar residues" evidence="3">
    <location>
        <begin position="110"/>
        <end position="119"/>
    </location>
</feature>
<dbReference type="Gene3D" id="1.20.930.10">
    <property type="entry name" value="Conserved domain common to transcription factors TFIIS, elongin A, CRSP70"/>
    <property type="match status" value="1"/>
</dbReference>
<dbReference type="GO" id="GO:0016592">
    <property type="term" value="C:mediator complex"/>
    <property type="evidence" value="ECO:0007669"/>
    <property type="project" value="InterPro"/>
</dbReference>
<dbReference type="GO" id="GO:0010628">
    <property type="term" value="P:positive regulation of gene expression"/>
    <property type="evidence" value="ECO:0007669"/>
    <property type="project" value="TreeGrafter"/>
</dbReference>
<proteinExistence type="predicted"/>
<feature type="coiled-coil region" evidence="2">
    <location>
        <begin position="424"/>
        <end position="451"/>
    </location>
</feature>
<keyword evidence="2" id="KW-0175">Coiled coil</keyword>
<keyword evidence="6" id="KW-1185">Reference proteome</keyword>
<dbReference type="GO" id="GO:0006357">
    <property type="term" value="P:regulation of transcription by RNA polymerase II"/>
    <property type="evidence" value="ECO:0007669"/>
    <property type="project" value="InterPro"/>
</dbReference>
<evidence type="ECO:0000256" key="2">
    <source>
        <dbReference type="SAM" id="Coils"/>
    </source>
</evidence>
<dbReference type="GO" id="GO:0003712">
    <property type="term" value="F:transcription coregulator activity"/>
    <property type="evidence" value="ECO:0007669"/>
    <property type="project" value="TreeGrafter"/>
</dbReference>
<protein>
    <recommendedName>
        <fullName evidence="4">TFIIS N-terminal domain-containing protein</fullName>
    </recommendedName>
</protein>
<dbReference type="Proteomes" id="UP000218231">
    <property type="component" value="Unassembled WGS sequence"/>
</dbReference>
<dbReference type="AlphaFoldDB" id="A0A2A2LRE8"/>
<reference evidence="5 6" key="1">
    <citation type="journal article" date="2017" name="Curr. Biol.">
        <title>Genome architecture and evolution of a unichromosomal asexual nematode.</title>
        <authorList>
            <person name="Fradin H."/>
            <person name="Zegar C."/>
            <person name="Gutwein M."/>
            <person name="Lucas J."/>
            <person name="Kovtun M."/>
            <person name="Corcoran D."/>
            <person name="Baugh L.R."/>
            <person name="Kiontke K."/>
            <person name="Gunsalus K."/>
            <person name="Fitch D.H."/>
            <person name="Piano F."/>
        </authorList>
    </citation>
    <scope>NUCLEOTIDE SEQUENCE [LARGE SCALE GENOMIC DNA]</scope>
    <source>
        <strain evidence="5">PF1309</strain>
    </source>
</reference>
<feature type="domain" description="TFIIS N-terminal" evidence="4">
    <location>
        <begin position="14"/>
        <end position="97"/>
    </location>
</feature>
<evidence type="ECO:0000256" key="1">
    <source>
        <dbReference type="PROSITE-ProRule" id="PRU00649"/>
    </source>
</evidence>
<dbReference type="PANTHER" id="PTHR15201">
    <property type="entry name" value="CRSP70"/>
    <property type="match status" value="1"/>
</dbReference>
<accession>A0A2A2LRE8</accession>
<dbReference type="PROSITE" id="PS51319">
    <property type="entry name" value="TFIIS_N"/>
    <property type="match status" value="1"/>
</dbReference>
<feature type="compositionally biased region" description="Polar residues" evidence="3">
    <location>
        <begin position="193"/>
        <end position="206"/>
    </location>
</feature>
<dbReference type="PANTHER" id="PTHR15201:SF1">
    <property type="entry name" value="MEDIATOR OF RNA POLYMERASE II TRANSCRIPTION SUBUNIT 26"/>
    <property type="match status" value="1"/>
</dbReference>
<dbReference type="InterPro" id="IPR017923">
    <property type="entry name" value="TFIIS_N"/>
</dbReference>
<feature type="region of interest" description="Disordered" evidence="3">
    <location>
        <begin position="367"/>
        <end position="407"/>
    </location>
</feature>
<gene>
    <name evidence="5" type="ORF">WR25_12068</name>
</gene>
<evidence type="ECO:0000313" key="6">
    <source>
        <dbReference type="Proteomes" id="UP000218231"/>
    </source>
</evidence>
<name>A0A2A2LRE8_9BILA</name>
<organism evidence="5 6">
    <name type="scientific">Diploscapter pachys</name>
    <dbReference type="NCBI Taxonomy" id="2018661"/>
    <lineage>
        <taxon>Eukaryota</taxon>
        <taxon>Metazoa</taxon>
        <taxon>Ecdysozoa</taxon>
        <taxon>Nematoda</taxon>
        <taxon>Chromadorea</taxon>
        <taxon>Rhabditida</taxon>
        <taxon>Rhabditina</taxon>
        <taxon>Rhabditomorpha</taxon>
        <taxon>Rhabditoidea</taxon>
        <taxon>Rhabditidae</taxon>
        <taxon>Diploscapter</taxon>
    </lineage>
</organism>
<dbReference type="GO" id="GO:0070847">
    <property type="term" value="C:core mediator complex"/>
    <property type="evidence" value="ECO:0007669"/>
    <property type="project" value="TreeGrafter"/>
</dbReference>
<dbReference type="InterPro" id="IPR042376">
    <property type="entry name" value="MED26"/>
</dbReference>
<comment type="subcellular location">
    <subcellularLocation>
        <location evidence="1">Nucleus</location>
    </subcellularLocation>
</comment>
<feature type="region of interest" description="Disordered" evidence="3">
    <location>
        <begin position="101"/>
        <end position="165"/>
    </location>
</feature>
<keyword evidence="1" id="KW-0539">Nucleus</keyword>
<feature type="region of interest" description="Disordered" evidence="3">
    <location>
        <begin position="193"/>
        <end position="227"/>
    </location>
</feature>
<dbReference type="InterPro" id="IPR035441">
    <property type="entry name" value="TFIIS/LEDGF_dom_sf"/>
</dbReference>
<evidence type="ECO:0000313" key="5">
    <source>
        <dbReference type="EMBL" id="PAV88804.1"/>
    </source>
</evidence>
<feature type="compositionally biased region" description="Polar residues" evidence="3">
    <location>
        <begin position="133"/>
        <end position="156"/>
    </location>
</feature>